<dbReference type="OrthoDB" id="6386907at2"/>
<accession>A0A545TFM9</accession>
<evidence type="ECO:0000313" key="1">
    <source>
        <dbReference type="EMBL" id="TQV76005.1"/>
    </source>
</evidence>
<evidence type="ECO:0000313" key="2">
    <source>
        <dbReference type="Proteomes" id="UP000319732"/>
    </source>
</evidence>
<evidence type="ECO:0008006" key="3">
    <source>
        <dbReference type="Google" id="ProtNLM"/>
    </source>
</evidence>
<name>A0A545TFM9_9GAMM</name>
<proteinExistence type="predicted"/>
<dbReference type="EMBL" id="VHSG01000015">
    <property type="protein sequence ID" value="TQV76005.1"/>
    <property type="molecule type" value="Genomic_DNA"/>
</dbReference>
<gene>
    <name evidence="1" type="ORF">FKG94_15455</name>
</gene>
<organism evidence="1 2">
    <name type="scientific">Exilibacterium tricleocarpae</name>
    <dbReference type="NCBI Taxonomy" id="2591008"/>
    <lineage>
        <taxon>Bacteria</taxon>
        <taxon>Pseudomonadati</taxon>
        <taxon>Pseudomonadota</taxon>
        <taxon>Gammaproteobacteria</taxon>
        <taxon>Cellvibrionales</taxon>
        <taxon>Cellvibrionaceae</taxon>
        <taxon>Exilibacterium</taxon>
    </lineage>
</organism>
<comment type="caution">
    <text evidence="1">The sequence shown here is derived from an EMBL/GenBank/DDBJ whole genome shotgun (WGS) entry which is preliminary data.</text>
</comment>
<keyword evidence="2" id="KW-1185">Reference proteome</keyword>
<dbReference type="RefSeq" id="WP_142905214.1">
    <property type="nucleotide sequence ID" value="NZ_ML660095.1"/>
</dbReference>
<reference evidence="1 2" key="1">
    <citation type="submission" date="2019-06" db="EMBL/GenBank/DDBJ databases">
        <title>Whole genome sequence for Cellvibrionaceae sp. R142.</title>
        <authorList>
            <person name="Wang G."/>
        </authorList>
    </citation>
    <scope>NUCLEOTIDE SEQUENCE [LARGE SCALE GENOMIC DNA]</scope>
    <source>
        <strain evidence="1 2">R142</strain>
    </source>
</reference>
<dbReference type="AlphaFoldDB" id="A0A545TFM9"/>
<sequence>MSTTGWSGDYSDNLRLTLDVSSRSVRYSLADTTGNSTVVGLDLHKVFSGENGDIGTLTTQAYWTDNNNIVKHPGFFDDEDDNRLVYRIFNFNYSGFGINKPRVRIGHFEIPFGIEHIITTNGTLRNYTHGPNLGVKADWGISVNGETSNLEYEVAATRGGGQTWHRDNGDFVYAGRVGTDRSKNLVWGLSAYTSELGETTRNRFGIDAQWYVGLWALFSEVSAGDTNEQDVLNGLLEINRRSPSEQWLAYIQTRYFSVDVDNQGRDRAVQSAVGVRFTPDNHWALSAQYQADLSTFQGAREDRVLSLQLRYRF</sequence>
<dbReference type="SUPFAM" id="SSF56935">
    <property type="entry name" value="Porins"/>
    <property type="match status" value="1"/>
</dbReference>
<dbReference type="Proteomes" id="UP000319732">
    <property type="component" value="Unassembled WGS sequence"/>
</dbReference>
<protein>
    <recommendedName>
        <fullName evidence="3">Porin</fullName>
    </recommendedName>
</protein>